<gene>
    <name evidence="2" type="ORF">PXEA_LOCUS2893</name>
</gene>
<comment type="caution">
    <text evidence="2">The sequence shown here is derived from an EMBL/GenBank/DDBJ whole genome shotgun (WGS) entry which is preliminary data.</text>
</comment>
<evidence type="ECO:0000313" key="3">
    <source>
        <dbReference type="Proteomes" id="UP000784294"/>
    </source>
</evidence>
<dbReference type="Proteomes" id="UP000784294">
    <property type="component" value="Unassembled WGS sequence"/>
</dbReference>
<organism evidence="2 3">
    <name type="scientific">Protopolystoma xenopodis</name>
    <dbReference type="NCBI Taxonomy" id="117903"/>
    <lineage>
        <taxon>Eukaryota</taxon>
        <taxon>Metazoa</taxon>
        <taxon>Spiralia</taxon>
        <taxon>Lophotrochozoa</taxon>
        <taxon>Platyhelminthes</taxon>
        <taxon>Monogenea</taxon>
        <taxon>Polyopisthocotylea</taxon>
        <taxon>Polystomatidea</taxon>
        <taxon>Polystomatidae</taxon>
        <taxon>Protopolystoma</taxon>
    </lineage>
</organism>
<accession>A0A3S5CCE0</accession>
<sequence>MTNCMMQQNGLSCFTDGNYLSPQPQSDEPGSIANLVLTEKLISNAILEPRIVKSNHIGSYLKSLQKSEYCNPVVSKTRDLGVPGGPFKLHDNQSVLRMCPQIVSSSTSSLTMEANCTMARKSLLSDKGFAKTKSTGSAGVGYNNIRSCASRIATQQDLSRQHPIFTFHHQQGTPVRPQHSLERSQNDQTPSDSNNPILRSQTYNFEAVPQNLSDTSVIRRELSKFGSNHCKLLQNENIDIKNGGSKHARTAIRETNISRYVDRPVIPTENFTPYISRLTSAVLGGRNYSSAYAIKSTGRKLA</sequence>
<name>A0A3S5CCE0_9PLAT</name>
<evidence type="ECO:0000256" key="1">
    <source>
        <dbReference type="SAM" id="MobiDB-lite"/>
    </source>
</evidence>
<feature type="compositionally biased region" description="Polar residues" evidence="1">
    <location>
        <begin position="186"/>
        <end position="197"/>
    </location>
</feature>
<proteinExistence type="predicted"/>
<keyword evidence="3" id="KW-1185">Reference proteome</keyword>
<reference evidence="2" key="1">
    <citation type="submission" date="2018-11" db="EMBL/GenBank/DDBJ databases">
        <authorList>
            <consortium name="Pathogen Informatics"/>
        </authorList>
    </citation>
    <scope>NUCLEOTIDE SEQUENCE</scope>
</reference>
<protein>
    <submittedName>
        <fullName evidence="2">Uncharacterized protein</fullName>
    </submittedName>
</protein>
<feature type="region of interest" description="Disordered" evidence="1">
    <location>
        <begin position="171"/>
        <end position="197"/>
    </location>
</feature>
<dbReference type="AlphaFoldDB" id="A0A3S5CCE0"/>
<evidence type="ECO:0000313" key="2">
    <source>
        <dbReference type="EMBL" id="VEL09453.1"/>
    </source>
</evidence>
<dbReference type="EMBL" id="CAAALY010006360">
    <property type="protein sequence ID" value="VEL09453.1"/>
    <property type="molecule type" value="Genomic_DNA"/>
</dbReference>